<evidence type="ECO:0000256" key="8">
    <source>
        <dbReference type="ARBA" id="ARBA00023163"/>
    </source>
</evidence>
<keyword evidence="4 10" id="KW-0863">Zinc-finger</keyword>
<keyword evidence="3" id="KW-0677">Repeat</keyword>
<evidence type="ECO:0000256" key="5">
    <source>
        <dbReference type="ARBA" id="ARBA00022833"/>
    </source>
</evidence>
<dbReference type="EMBL" id="JBFDAA010000001">
    <property type="protein sequence ID" value="KAL1140377.1"/>
    <property type="molecule type" value="Genomic_DNA"/>
</dbReference>
<feature type="domain" description="C2H2-type" evidence="11">
    <location>
        <begin position="307"/>
        <end position="334"/>
    </location>
</feature>
<evidence type="ECO:0000313" key="12">
    <source>
        <dbReference type="EMBL" id="KAL1140377.1"/>
    </source>
</evidence>
<dbReference type="AlphaFoldDB" id="A0ABD0Z9D2"/>
<dbReference type="GO" id="GO:0005634">
    <property type="term" value="C:nucleus"/>
    <property type="evidence" value="ECO:0007669"/>
    <property type="project" value="UniProtKB-SubCell"/>
</dbReference>
<evidence type="ECO:0000256" key="10">
    <source>
        <dbReference type="PROSITE-ProRule" id="PRU00042"/>
    </source>
</evidence>
<proteinExistence type="predicted"/>
<dbReference type="FunFam" id="3.30.160.60:FF:000096">
    <property type="entry name" value="Zinc finger and BTB domain-containing protein 18 isoform 1"/>
    <property type="match status" value="1"/>
</dbReference>
<comment type="caution">
    <text evidence="12">The sequence shown here is derived from an EMBL/GenBank/DDBJ whole genome shotgun (WGS) entry which is preliminary data.</text>
</comment>
<evidence type="ECO:0000256" key="9">
    <source>
        <dbReference type="ARBA" id="ARBA00023242"/>
    </source>
</evidence>
<evidence type="ECO:0000256" key="1">
    <source>
        <dbReference type="ARBA" id="ARBA00004123"/>
    </source>
</evidence>
<gene>
    <name evidence="12" type="ORF">AAG570_000309</name>
</gene>
<evidence type="ECO:0000313" key="13">
    <source>
        <dbReference type="Proteomes" id="UP001558652"/>
    </source>
</evidence>
<keyword evidence="8" id="KW-0804">Transcription</keyword>
<dbReference type="Proteomes" id="UP001558652">
    <property type="component" value="Unassembled WGS sequence"/>
</dbReference>
<name>A0ABD0Z9D2_9HEMI</name>
<keyword evidence="9" id="KW-0539">Nucleus</keyword>
<reference evidence="12 13" key="1">
    <citation type="submission" date="2024-07" db="EMBL/GenBank/DDBJ databases">
        <title>Chromosome-level genome assembly of the water stick insect Ranatra chinensis (Heteroptera: Nepidae).</title>
        <authorList>
            <person name="Liu X."/>
        </authorList>
    </citation>
    <scope>NUCLEOTIDE SEQUENCE [LARGE SCALE GENOMIC DNA]</scope>
    <source>
        <strain evidence="12">Cailab_2021Rc</strain>
        <tissue evidence="12">Muscle</tissue>
    </source>
</reference>
<dbReference type="PROSITE" id="PS50157">
    <property type="entry name" value="ZINC_FINGER_C2H2_2"/>
    <property type="match status" value="2"/>
</dbReference>
<keyword evidence="7" id="KW-0238">DNA-binding</keyword>
<evidence type="ECO:0000256" key="4">
    <source>
        <dbReference type="ARBA" id="ARBA00022771"/>
    </source>
</evidence>
<keyword evidence="6" id="KW-0805">Transcription regulation</keyword>
<dbReference type="PANTHER" id="PTHR14196:SF10">
    <property type="entry name" value="C2H2-TYPE DOMAIN-CONTAINING PROTEIN"/>
    <property type="match status" value="1"/>
</dbReference>
<organism evidence="12 13">
    <name type="scientific">Ranatra chinensis</name>
    <dbReference type="NCBI Taxonomy" id="642074"/>
    <lineage>
        <taxon>Eukaryota</taxon>
        <taxon>Metazoa</taxon>
        <taxon>Ecdysozoa</taxon>
        <taxon>Arthropoda</taxon>
        <taxon>Hexapoda</taxon>
        <taxon>Insecta</taxon>
        <taxon>Pterygota</taxon>
        <taxon>Neoptera</taxon>
        <taxon>Paraneoptera</taxon>
        <taxon>Hemiptera</taxon>
        <taxon>Heteroptera</taxon>
        <taxon>Panheteroptera</taxon>
        <taxon>Nepomorpha</taxon>
        <taxon>Nepidae</taxon>
        <taxon>Ranatrinae</taxon>
        <taxon>Ranatra</taxon>
    </lineage>
</organism>
<keyword evidence="5" id="KW-0862">Zinc</keyword>
<dbReference type="PROSITE" id="PS00028">
    <property type="entry name" value="ZINC_FINGER_C2H2_1"/>
    <property type="match status" value="2"/>
</dbReference>
<evidence type="ECO:0000256" key="7">
    <source>
        <dbReference type="ARBA" id="ARBA00023125"/>
    </source>
</evidence>
<dbReference type="InterPro" id="IPR050717">
    <property type="entry name" value="C2H2-ZF_Transcription_Reg"/>
</dbReference>
<accession>A0ABD0Z9D2</accession>
<dbReference type="GO" id="GO:0008270">
    <property type="term" value="F:zinc ion binding"/>
    <property type="evidence" value="ECO:0007669"/>
    <property type="project" value="UniProtKB-KW"/>
</dbReference>
<evidence type="ECO:0000256" key="2">
    <source>
        <dbReference type="ARBA" id="ARBA00022723"/>
    </source>
</evidence>
<feature type="domain" description="C2H2-type" evidence="11">
    <location>
        <begin position="279"/>
        <end position="306"/>
    </location>
</feature>
<evidence type="ECO:0000256" key="3">
    <source>
        <dbReference type="ARBA" id="ARBA00022737"/>
    </source>
</evidence>
<dbReference type="InterPro" id="IPR013087">
    <property type="entry name" value="Znf_C2H2_type"/>
</dbReference>
<dbReference type="FunFam" id="3.30.160.60:FF:001385">
    <property type="entry name" value="zinc finger protein 774"/>
    <property type="match status" value="1"/>
</dbReference>
<keyword evidence="2" id="KW-0479">Metal-binding</keyword>
<protein>
    <recommendedName>
        <fullName evidence="11">C2H2-type domain-containing protein</fullName>
    </recommendedName>
</protein>
<evidence type="ECO:0000256" key="6">
    <source>
        <dbReference type="ARBA" id="ARBA00023015"/>
    </source>
</evidence>
<dbReference type="Gene3D" id="3.30.160.60">
    <property type="entry name" value="Classic Zinc Finger"/>
    <property type="match status" value="2"/>
</dbReference>
<dbReference type="InterPro" id="IPR036236">
    <property type="entry name" value="Znf_C2H2_sf"/>
</dbReference>
<sequence length="351" mass="39443">MHNVDMAADNNMLEELNCWPHQSNAANLHAVKTDNTDGAIYTLTVLNGSEQQAAWFKQEVKEEKNIIPPNFPNTFQTEVKQEFGTFEANGFPENKERPQENAIVTEIVLGDSAGSFNNNNEWKRENNNQVVDSLLRNALQGKTFVRYNGVKAEKDEPKKTEDEKMMTLDTPLLYENPTVVDSDNPSSAQSMDDIFLSQLDVSYPEDYEKLKRIESEVAESVEQYCLDRTYAPTGGQMRVEPLPDVPAPAKSLKKYTKRSKSQVAAPGSSAGVRKERSLHYCNICSKGFKDKYSVNVHIRTHTGEKPFTCSLCGKSFRQKAHLAKHYQTHMAQAKNGVTSNQKTAKNLIPTS</sequence>
<comment type="subcellular location">
    <subcellularLocation>
        <location evidence="1">Nucleus</location>
    </subcellularLocation>
</comment>
<dbReference type="SMART" id="SM00355">
    <property type="entry name" value="ZnF_C2H2"/>
    <property type="match status" value="2"/>
</dbReference>
<dbReference type="SUPFAM" id="SSF57667">
    <property type="entry name" value="beta-beta-alpha zinc fingers"/>
    <property type="match status" value="1"/>
</dbReference>
<dbReference type="Pfam" id="PF00096">
    <property type="entry name" value="zf-C2H2"/>
    <property type="match status" value="2"/>
</dbReference>
<dbReference type="PANTHER" id="PTHR14196">
    <property type="entry name" value="ODD-SKIPPED - RELATED"/>
    <property type="match status" value="1"/>
</dbReference>
<keyword evidence="13" id="KW-1185">Reference proteome</keyword>
<evidence type="ECO:0000259" key="11">
    <source>
        <dbReference type="PROSITE" id="PS50157"/>
    </source>
</evidence>
<dbReference type="GO" id="GO:0003677">
    <property type="term" value="F:DNA binding"/>
    <property type="evidence" value="ECO:0007669"/>
    <property type="project" value="UniProtKB-KW"/>
</dbReference>